<accession>A0A4U8UNS9</accession>
<evidence type="ECO:0000313" key="3">
    <source>
        <dbReference type="Proteomes" id="UP000298663"/>
    </source>
</evidence>
<reference evidence="2 3" key="2">
    <citation type="journal article" date="2019" name="G3 (Bethesda)">
        <title>Hybrid Assembly of the Genome of the Entomopathogenic Nematode Steinernema carpocapsae Identifies the X-Chromosome.</title>
        <authorList>
            <person name="Serra L."/>
            <person name="Macchietto M."/>
            <person name="Macias-Munoz A."/>
            <person name="McGill C.J."/>
            <person name="Rodriguez I.M."/>
            <person name="Rodriguez B."/>
            <person name="Murad R."/>
            <person name="Mortazavi A."/>
        </authorList>
    </citation>
    <scope>NUCLEOTIDE SEQUENCE [LARGE SCALE GENOMIC DNA]</scope>
    <source>
        <strain evidence="2 3">ALL</strain>
    </source>
</reference>
<dbReference type="EMBL" id="AZBU02000001">
    <property type="protein sequence ID" value="TMS34790.1"/>
    <property type="molecule type" value="Genomic_DNA"/>
</dbReference>
<feature type="region of interest" description="Disordered" evidence="1">
    <location>
        <begin position="53"/>
        <end position="93"/>
    </location>
</feature>
<feature type="compositionally biased region" description="Basic and acidic residues" evidence="1">
    <location>
        <begin position="18"/>
        <end position="27"/>
    </location>
</feature>
<feature type="compositionally biased region" description="Acidic residues" evidence="1">
    <location>
        <begin position="81"/>
        <end position="93"/>
    </location>
</feature>
<reference evidence="2 3" key="1">
    <citation type="journal article" date="2015" name="Genome Biol.">
        <title>Comparative genomics of Steinernema reveals deeply conserved gene regulatory networks.</title>
        <authorList>
            <person name="Dillman A.R."/>
            <person name="Macchietto M."/>
            <person name="Porter C.F."/>
            <person name="Rogers A."/>
            <person name="Williams B."/>
            <person name="Antoshechkin I."/>
            <person name="Lee M.M."/>
            <person name="Goodwin Z."/>
            <person name="Lu X."/>
            <person name="Lewis E.E."/>
            <person name="Goodrich-Blair H."/>
            <person name="Stock S.P."/>
            <person name="Adams B.J."/>
            <person name="Sternberg P.W."/>
            <person name="Mortazavi A."/>
        </authorList>
    </citation>
    <scope>NUCLEOTIDE SEQUENCE [LARGE SCALE GENOMIC DNA]</scope>
    <source>
        <strain evidence="2 3">ALL</strain>
    </source>
</reference>
<dbReference type="Proteomes" id="UP000298663">
    <property type="component" value="Unassembled WGS sequence"/>
</dbReference>
<feature type="region of interest" description="Disordered" evidence="1">
    <location>
        <begin position="1"/>
        <end position="27"/>
    </location>
</feature>
<sequence>MRLQIRTNLGADRPVAGQEHDYEASSRGAEVRKLGIVGTRMLETGLMEAIKEEQMFGPSTESGVQPGDLDENETFGSDTTQDSDDPDEDDVQG</sequence>
<comment type="caution">
    <text evidence="2">The sequence shown here is derived from an EMBL/GenBank/DDBJ whole genome shotgun (WGS) entry which is preliminary data.</text>
</comment>
<keyword evidence="3" id="KW-1185">Reference proteome</keyword>
<name>A0A4U8UNS9_STECR</name>
<evidence type="ECO:0000256" key="1">
    <source>
        <dbReference type="SAM" id="MobiDB-lite"/>
    </source>
</evidence>
<dbReference type="AlphaFoldDB" id="A0A4U8UNS9"/>
<proteinExistence type="predicted"/>
<protein>
    <submittedName>
        <fullName evidence="2">Uncharacterized protein</fullName>
    </submittedName>
</protein>
<evidence type="ECO:0000313" key="2">
    <source>
        <dbReference type="EMBL" id="TMS34790.1"/>
    </source>
</evidence>
<gene>
    <name evidence="2" type="ORF">L596_002309</name>
</gene>
<organism evidence="2 3">
    <name type="scientific">Steinernema carpocapsae</name>
    <name type="common">Entomopathogenic nematode</name>
    <dbReference type="NCBI Taxonomy" id="34508"/>
    <lineage>
        <taxon>Eukaryota</taxon>
        <taxon>Metazoa</taxon>
        <taxon>Ecdysozoa</taxon>
        <taxon>Nematoda</taxon>
        <taxon>Chromadorea</taxon>
        <taxon>Rhabditida</taxon>
        <taxon>Tylenchina</taxon>
        <taxon>Panagrolaimomorpha</taxon>
        <taxon>Strongyloidoidea</taxon>
        <taxon>Steinernematidae</taxon>
        <taxon>Steinernema</taxon>
    </lineage>
</organism>